<dbReference type="SMART" id="SM00066">
    <property type="entry name" value="GAL4"/>
    <property type="match status" value="1"/>
</dbReference>
<comment type="caution">
    <text evidence="8">The sequence shown here is derived from an EMBL/GenBank/DDBJ whole genome shotgun (WGS) entry which is preliminary data.</text>
</comment>
<feature type="non-terminal residue" evidence="8">
    <location>
        <position position="542"/>
    </location>
</feature>
<dbReference type="InterPro" id="IPR036864">
    <property type="entry name" value="Zn2-C6_fun-type_DNA-bd_sf"/>
</dbReference>
<name>A0A9X0BFZ8_9EURO</name>
<dbReference type="GO" id="GO:0005634">
    <property type="term" value="C:nucleus"/>
    <property type="evidence" value="ECO:0007669"/>
    <property type="project" value="UniProtKB-SubCell"/>
</dbReference>
<reference evidence="8" key="1">
    <citation type="submission" date="2022-12" db="EMBL/GenBank/DDBJ databases">
        <authorList>
            <person name="Petersen C."/>
        </authorList>
    </citation>
    <scope>NUCLEOTIDE SEQUENCE</scope>
    <source>
        <strain evidence="8">IBT 17660</strain>
    </source>
</reference>
<dbReference type="GO" id="GO:0000981">
    <property type="term" value="F:DNA-binding transcription factor activity, RNA polymerase II-specific"/>
    <property type="evidence" value="ECO:0007669"/>
    <property type="project" value="InterPro"/>
</dbReference>
<dbReference type="PROSITE" id="PS50048">
    <property type="entry name" value="ZN2_CY6_FUNGAL_2"/>
    <property type="match status" value="1"/>
</dbReference>
<keyword evidence="4" id="KW-0804">Transcription</keyword>
<feature type="compositionally biased region" description="Polar residues" evidence="6">
    <location>
        <begin position="94"/>
        <end position="109"/>
    </location>
</feature>
<dbReference type="Pfam" id="PF00172">
    <property type="entry name" value="Zn_clus"/>
    <property type="match status" value="1"/>
</dbReference>
<evidence type="ECO:0000256" key="6">
    <source>
        <dbReference type="SAM" id="MobiDB-lite"/>
    </source>
</evidence>
<dbReference type="OrthoDB" id="4525710at2759"/>
<dbReference type="GO" id="GO:0045944">
    <property type="term" value="P:positive regulation of transcription by RNA polymerase II"/>
    <property type="evidence" value="ECO:0007669"/>
    <property type="project" value="TreeGrafter"/>
</dbReference>
<dbReference type="GO" id="GO:0000976">
    <property type="term" value="F:transcription cis-regulatory region binding"/>
    <property type="evidence" value="ECO:0007669"/>
    <property type="project" value="TreeGrafter"/>
</dbReference>
<comment type="subcellular location">
    <subcellularLocation>
        <location evidence="1">Nucleus</location>
    </subcellularLocation>
</comment>
<organism evidence="8 9">
    <name type="scientific">Penicillium desertorum</name>
    <dbReference type="NCBI Taxonomy" id="1303715"/>
    <lineage>
        <taxon>Eukaryota</taxon>
        <taxon>Fungi</taxon>
        <taxon>Dikarya</taxon>
        <taxon>Ascomycota</taxon>
        <taxon>Pezizomycotina</taxon>
        <taxon>Eurotiomycetes</taxon>
        <taxon>Eurotiomycetidae</taxon>
        <taxon>Eurotiales</taxon>
        <taxon>Aspergillaceae</taxon>
        <taxon>Penicillium</taxon>
    </lineage>
</organism>
<keyword evidence="3" id="KW-0238">DNA-binding</keyword>
<accession>A0A9X0BFZ8</accession>
<protein>
    <recommendedName>
        <fullName evidence="7">Zn(2)-C6 fungal-type domain-containing protein</fullName>
    </recommendedName>
</protein>
<dbReference type="Gene3D" id="4.10.240.10">
    <property type="entry name" value="Zn(2)-C6 fungal-type DNA-binding domain"/>
    <property type="match status" value="1"/>
</dbReference>
<dbReference type="Proteomes" id="UP001147760">
    <property type="component" value="Unassembled WGS sequence"/>
</dbReference>
<dbReference type="SUPFAM" id="SSF57701">
    <property type="entry name" value="Zn2/Cys6 DNA-binding domain"/>
    <property type="match status" value="1"/>
</dbReference>
<keyword evidence="9" id="KW-1185">Reference proteome</keyword>
<evidence type="ECO:0000256" key="3">
    <source>
        <dbReference type="ARBA" id="ARBA00023125"/>
    </source>
</evidence>
<evidence type="ECO:0000256" key="5">
    <source>
        <dbReference type="ARBA" id="ARBA00023242"/>
    </source>
</evidence>
<feature type="region of interest" description="Disordered" evidence="6">
    <location>
        <begin position="91"/>
        <end position="117"/>
    </location>
</feature>
<keyword evidence="5" id="KW-0539">Nucleus</keyword>
<evidence type="ECO:0000256" key="4">
    <source>
        <dbReference type="ARBA" id="ARBA00023163"/>
    </source>
</evidence>
<dbReference type="AlphaFoldDB" id="A0A9X0BFZ8"/>
<dbReference type="InterPro" id="IPR001138">
    <property type="entry name" value="Zn2Cys6_DnaBD"/>
</dbReference>
<keyword evidence="2" id="KW-0805">Transcription regulation</keyword>
<dbReference type="CDD" id="cd00067">
    <property type="entry name" value="GAL4"/>
    <property type="match status" value="1"/>
</dbReference>
<dbReference type="InterPro" id="IPR021858">
    <property type="entry name" value="Fun_TF"/>
</dbReference>
<proteinExistence type="predicted"/>
<feature type="domain" description="Zn(2)-C6 fungal-type" evidence="7">
    <location>
        <begin position="25"/>
        <end position="55"/>
    </location>
</feature>
<reference evidence="8" key="2">
    <citation type="journal article" date="2023" name="IMA Fungus">
        <title>Comparative genomic study of the Penicillium genus elucidates a diverse pangenome and 15 lateral gene transfer events.</title>
        <authorList>
            <person name="Petersen C."/>
            <person name="Sorensen T."/>
            <person name="Nielsen M.R."/>
            <person name="Sondergaard T.E."/>
            <person name="Sorensen J.L."/>
            <person name="Fitzpatrick D.A."/>
            <person name="Frisvad J.C."/>
            <person name="Nielsen K.L."/>
        </authorList>
    </citation>
    <scope>NUCLEOTIDE SEQUENCE</scope>
    <source>
        <strain evidence="8">IBT 17660</strain>
    </source>
</reference>
<evidence type="ECO:0000256" key="1">
    <source>
        <dbReference type="ARBA" id="ARBA00004123"/>
    </source>
</evidence>
<evidence type="ECO:0000313" key="9">
    <source>
        <dbReference type="Proteomes" id="UP001147760"/>
    </source>
</evidence>
<dbReference type="Pfam" id="PF11951">
    <property type="entry name" value="Fungal_trans_2"/>
    <property type="match status" value="1"/>
</dbReference>
<dbReference type="PANTHER" id="PTHR37534:SF2">
    <property type="entry name" value="N-ACETYLTRANSFERASE DOMAIN-CONTAINING PROTEIN"/>
    <property type="match status" value="1"/>
</dbReference>
<evidence type="ECO:0000256" key="2">
    <source>
        <dbReference type="ARBA" id="ARBA00023015"/>
    </source>
</evidence>
<dbReference type="EMBL" id="JAPWDO010000009">
    <property type="protein sequence ID" value="KAJ5456581.1"/>
    <property type="molecule type" value="Genomic_DNA"/>
</dbReference>
<gene>
    <name evidence="8" type="ORF">N7530_011855</name>
</gene>
<evidence type="ECO:0000259" key="7">
    <source>
        <dbReference type="PROSITE" id="PS50048"/>
    </source>
</evidence>
<evidence type="ECO:0000313" key="8">
    <source>
        <dbReference type="EMBL" id="KAJ5456581.1"/>
    </source>
</evidence>
<sequence length="542" mass="60437">GEFPRREDVKKINISVMPGAKNPQCCDPCRVLHHKCDGVLPQCSRCVRTGRECTRGKKETKFRQAKGRTTRTKFPSNQVWLRPPPRVDFVLESGSGQVGSPTPTPTNVLSPAGSLHSHADSIPIPERVSPGSSYTPPLPQYGFSNQKVHTGNSAVSLAPSVGTPERLPQRPWPLRDPEEARLLQHFVEKVAPFFDCTDRQQHFAIHIPYRARRCETLFNAILAMSARHLNRTTGFDPFVSDHYYQACLATLIPALNDHGVTMDDDLLSATVILRLLEEFDVPLAGSDIRGHSFGTKAFIRSPSMMTTTPSLRQAVYWSGLRQEIYNALSLHQVPDIELRSLDLDSHLNSLGPDAGDCAWANQAITHCAHVLVFCFGEGPHSAAVYADLKAHNQQWSETRPDSFDPYFVGEDVEVGTKFPDIRYGCPWHAIGNQYIDLAQILLSVHDPTLPTVGVGPLRTRLIQEADDHIRRGIWKVCGASLSNASVPPAMVVGCMAIHLWGDRFTDPHEQDHLIQVLIQTDALHGWPTHALQRQLREKWGMR</sequence>
<dbReference type="GO" id="GO:0008270">
    <property type="term" value="F:zinc ion binding"/>
    <property type="evidence" value="ECO:0007669"/>
    <property type="project" value="InterPro"/>
</dbReference>
<dbReference type="PANTHER" id="PTHR37534">
    <property type="entry name" value="TRANSCRIPTIONAL ACTIVATOR PROTEIN UGA3"/>
    <property type="match status" value="1"/>
</dbReference>